<gene>
    <name evidence="1" type="ORF">BURPS1710A_A1310</name>
</gene>
<dbReference type="Proteomes" id="UP000001812">
    <property type="component" value="Chromosome II"/>
</dbReference>
<dbReference type="HOGENOM" id="CLU_3230794_0_0_4"/>
<name>A0A0E1W0B1_BURPE</name>
<dbReference type="EMBL" id="CM000833">
    <property type="protein sequence ID" value="EET03082.1"/>
    <property type="molecule type" value="Genomic_DNA"/>
</dbReference>
<organism evidence="1">
    <name type="scientific">Burkholderia pseudomallei 1710a</name>
    <dbReference type="NCBI Taxonomy" id="320371"/>
    <lineage>
        <taxon>Bacteria</taxon>
        <taxon>Pseudomonadati</taxon>
        <taxon>Pseudomonadota</taxon>
        <taxon>Betaproteobacteria</taxon>
        <taxon>Burkholderiales</taxon>
        <taxon>Burkholderiaceae</taxon>
        <taxon>Burkholderia</taxon>
        <taxon>pseudomallei group</taxon>
    </lineage>
</organism>
<proteinExistence type="predicted"/>
<protein>
    <submittedName>
        <fullName evidence="1">Uncharacterized protein</fullName>
    </submittedName>
</protein>
<reference evidence="1" key="1">
    <citation type="submission" date="2009-05" db="EMBL/GenBank/DDBJ databases">
        <authorList>
            <person name="Harkins D.M."/>
            <person name="DeShazer D."/>
            <person name="Woods D.E."/>
            <person name="Brinkac L.M."/>
            <person name="Brown K.A."/>
            <person name="Hung G.C."/>
            <person name="Tuanyok A."/>
            <person name="Zhang B."/>
            <person name="Nierman W.C."/>
        </authorList>
    </citation>
    <scope>NUCLEOTIDE SEQUENCE [LARGE SCALE GENOMIC DNA]</scope>
    <source>
        <strain evidence="1">1710a</strain>
    </source>
</reference>
<accession>A0A0E1W0B1</accession>
<dbReference type="AlphaFoldDB" id="A0A0E1W0B1"/>
<sequence>MRRVHRRFDDECRFRHFTEASPRFRHDFGATFDKMRRASETVP</sequence>
<evidence type="ECO:0000313" key="1">
    <source>
        <dbReference type="EMBL" id="EET03082.1"/>
    </source>
</evidence>